<dbReference type="SUPFAM" id="SSF55729">
    <property type="entry name" value="Acyl-CoA N-acyltransferases (Nat)"/>
    <property type="match status" value="1"/>
</dbReference>
<dbReference type="InterPro" id="IPR000182">
    <property type="entry name" value="GNAT_dom"/>
</dbReference>
<feature type="domain" description="N-acetyltransferase" evidence="2">
    <location>
        <begin position="3"/>
        <end position="205"/>
    </location>
</feature>
<protein>
    <recommendedName>
        <fullName evidence="2">N-acetyltransferase domain-containing protein</fullName>
    </recommendedName>
</protein>
<reference evidence="3" key="1">
    <citation type="journal article" date="2023" name="Genome Biol. Evol.">
        <title>First Whole Genome Sequence and Flow Cytometry Genome Size Data for the Lichen-Forming Fungus Ramalina farinacea (Ascomycota).</title>
        <authorList>
            <person name="Llewellyn T."/>
            <person name="Mian S."/>
            <person name="Hill R."/>
            <person name="Leitch I.J."/>
            <person name="Gaya E."/>
        </authorList>
    </citation>
    <scope>NUCLEOTIDE SEQUENCE</scope>
    <source>
        <strain evidence="3">LIQ254RAFAR</strain>
    </source>
</reference>
<dbReference type="PANTHER" id="PTHR42791:SF1">
    <property type="entry name" value="N-ACETYLTRANSFERASE DOMAIN-CONTAINING PROTEIN"/>
    <property type="match status" value="1"/>
</dbReference>
<proteinExistence type="predicted"/>
<evidence type="ECO:0000256" key="1">
    <source>
        <dbReference type="SAM" id="MobiDB-lite"/>
    </source>
</evidence>
<dbReference type="Proteomes" id="UP001161017">
    <property type="component" value="Unassembled WGS sequence"/>
</dbReference>
<evidence type="ECO:0000313" key="4">
    <source>
        <dbReference type="Proteomes" id="UP001161017"/>
    </source>
</evidence>
<dbReference type="Pfam" id="PF00583">
    <property type="entry name" value="Acetyltransf_1"/>
    <property type="match status" value="1"/>
</dbReference>
<name>A0AA43TZ23_9LECA</name>
<dbReference type="Gene3D" id="3.40.630.30">
    <property type="match status" value="1"/>
</dbReference>
<dbReference type="CDD" id="cd04301">
    <property type="entry name" value="NAT_SF"/>
    <property type="match status" value="1"/>
</dbReference>
<dbReference type="InterPro" id="IPR052523">
    <property type="entry name" value="Trichothecene_AcTrans"/>
</dbReference>
<dbReference type="AlphaFoldDB" id="A0AA43TZ23"/>
<dbReference type="PROSITE" id="PS51186">
    <property type="entry name" value="GNAT"/>
    <property type="match status" value="1"/>
</dbReference>
<feature type="region of interest" description="Disordered" evidence="1">
    <location>
        <begin position="84"/>
        <end position="103"/>
    </location>
</feature>
<accession>A0AA43TZ23</accession>
<gene>
    <name evidence="3" type="ORF">OHK93_002714</name>
</gene>
<evidence type="ECO:0000259" key="2">
    <source>
        <dbReference type="PROSITE" id="PS51186"/>
    </source>
</evidence>
<organism evidence="3 4">
    <name type="scientific">Ramalina farinacea</name>
    <dbReference type="NCBI Taxonomy" id="258253"/>
    <lineage>
        <taxon>Eukaryota</taxon>
        <taxon>Fungi</taxon>
        <taxon>Dikarya</taxon>
        <taxon>Ascomycota</taxon>
        <taxon>Pezizomycotina</taxon>
        <taxon>Lecanoromycetes</taxon>
        <taxon>OSLEUM clade</taxon>
        <taxon>Lecanoromycetidae</taxon>
        <taxon>Lecanorales</taxon>
        <taxon>Lecanorineae</taxon>
        <taxon>Ramalinaceae</taxon>
        <taxon>Ramalina</taxon>
    </lineage>
</organism>
<dbReference type="InterPro" id="IPR016181">
    <property type="entry name" value="Acyl_CoA_acyltransferase"/>
</dbReference>
<dbReference type="EMBL" id="JAPUFD010000014">
    <property type="protein sequence ID" value="MDI1491505.1"/>
    <property type="molecule type" value="Genomic_DNA"/>
</dbReference>
<comment type="caution">
    <text evidence="3">The sequence shown here is derived from an EMBL/GenBank/DDBJ whole genome shotgun (WGS) entry which is preliminary data.</text>
</comment>
<dbReference type="PANTHER" id="PTHR42791">
    <property type="entry name" value="GNAT FAMILY ACETYLTRANSFERASE"/>
    <property type="match status" value="1"/>
</dbReference>
<evidence type="ECO:0000313" key="3">
    <source>
        <dbReference type="EMBL" id="MDI1491505.1"/>
    </source>
</evidence>
<sequence>MTFTIQPAQPADVPTLTSILFAAFAADALLLQKCYPDTQANRDWWTATMLDQIAHPTTQIMKVVDDENDTIVAFAKWSCHGSELEKESEGHGGGAVQPSNKPSPDMNLVACERLAAAQFKMQKDMMGERGHYWLNALATHPSYQRNGAATMLVQWGMQQADREGLECFSACTGTAKSKVGGILERCGWLLEGREVVIQDMGLSTGDEELGCVFGGRRAGQV</sequence>
<dbReference type="GO" id="GO:0016747">
    <property type="term" value="F:acyltransferase activity, transferring groups other than amino-acyl groups"/>
    <property type="evidence" value="ECO:0007669"/>
    <property type="project" value="InterPro"/>
</dbReference>
<keyword evidence="4" id="KW-1185">Reference proteome</keyword>